<dbReference type="InterPro" id="IPR036866">
    <property type="entry name" value="RibonucZ/Hydroxyglut_hydro"/>
</dbReference>
<dbReference type="EMBL" id="JBHRZH010000062">
    <property type="protein sequence ID" value="MFC3766961.1"/>
    <property type="molecule type" value="Genomic_DNA"/>
</dbReference>
<dbReference type="InterPro" id="IPR050114">
    <property type="entry name" value="UPF0173_UPF0282_UlaG_hydrolase"/>
</dbReference>
<accession>A0ABV7YNN8</accession>
<proteinExistence type="predicted"/>
<name>A0ABV7YNN8_9ACTN</name>
<dbReference type="PANTHER" id="PTHR43546:SF3">
    <property type="entry name" value="UPF0173 METAL-DEPENDENT HYDROLASE MJ1163"/>
    <property type="match status" value="1"/>
</dbReference>
<gene>
    <name evidence="1" type="ORF">ACFOUW_39465</name>
</gene>
<reference evidence="2" key="1">
    <citation type="journal article" date="2019" name="Int. J. Syst. Evol. Microbiol.">
        <title>The Global Catalogue of Microorganisms (GCM) 10K type strain sequencing project: providing services to taxonomists for standard genome sequencing and annotation.</title>
        <authorList>
            <consortium name="The Broad Institute Genomics Platform"/>
            <consortium name="The Broad Institute Genome Sequencing Center for Infectious Disease"/>
            <person name="Wu L."/>
            <person name="Ma J."/>
        </authorList>
    </citation>
    <scope>NUCLEOTIDE SEQUENCE [LARGE SCALE GENOMIC DNA]</scope>
    <source>
        <strain evidence="2">CGMCC 4.7241</strain>
    </source>
</reference>
<keyword evidence="2" id="KW-1185">Reference proteome</keyword>
<comment type="caution">
    <text evidence="1">The sequence shown here is derived from an EMBL/GenBank/DDBJ whole genome shotgun (WGS) entry which is preliminary data.</text>
</comment>
<evidence type="ECO:0000313" key="1">
    <source>
        <dbReference type="EMBL" id="MFC3766961.1"/>
    </source>
</evidence>
<evidence type="ECO:0000313" key="2">
    <source>
        <dbReference type="Proteomes" id="UP001595699"/>
    </source>
</evidence>
<dbReference type="PANTHER" id="PTHR43546">
    <property type="entry name" value="UPF0173 METAL-DEPENDENT HYDROLASE MJ1163-RELATED"/>
    <property type="match status" value="1"/>
</dbReference>
<dbReference type="RefSeq" id="WP_205115831.1">
    <property type="nucleotide sequence ID" value="NZ_JAFBCM010000001.1"/>
</dbReference>
<organism evidence="1 2">
    <name type="scientific">Tenggerimyces flavus</name>
    <dbReference type="NCBI Taxonomy" id="1708749"/>
    <lineage>
        <taxon>Bacteria</taxon>
        <taxon>Bacillati</taxon>
        <taxon>Actinomycetota</taxon>
        <taxon>Actinomycetes</taxon>
        <taxon>Propionibacteriales</taxon>
        <taxon>Nocardioidaceae</taxon>
        <taxon>Tenggerimyces</taxon>
    </lineage>
</organism>
<sequence length="214" mass="23231">MRLIKYTHACVRLEAASSVLVIDPGAWSEPAALDGANGVLITHEHFDHVDVDRLRAAVAADPSLRVWAPTELAAQLSDLGPALTAVRPGSPFSAFEFAVRTFGERHAVIHADVPPPQNIGYLVTAPEDGTTVFHPGDSFTVPEAEVHHLLVPACAPWLKLGETVDWVRAIRPRRTYPIHDAMLSEIGLQSADRWISDLGGADHRRLGIAEPIDL</sequence>
<dbReference type="Proteomes" id="UP001595699">
    <property type="component" value="Unassembled WGS sequence"/>
</dbReference>
<dbReference type="SUPFAM" id="SSF56281">
    <property type="entry name" value="Metallo-hydrolase/oxidoreductase"/>
    <property type="match status" value="1"/>
</dbReference>
<dbReference type="Gene3D" id="3.60.15.10">
    <property type="entry name" value="Ribonuclease Z/Hydroxyacylglutathione hydrolase-like"/>
    <property type="match status" value="1"/>
</dbReference>
<dbReference type="Pfam" id="PF13483">
    <property type="entry name" value="Lactamase_B_3"/>
    <property type="match status" value="1"/>
</dbReference>
<protein>
    <submittedName>
        <fullName evidence="1">MBL fold metallo-hydrolase</fullName>
    </submittedName>
</protein>